<name>A0AAV4HQ90_9GAST</name>
<dbReference type="EMBL" id="BMAT01012825">
    <property type="protein sequence ID" value="GFR99914.1"/>
    <property type="molecule type" value="Genomic_DNA"/>
</dbReference>
<evidence type="ECO:0000313" key="2">
    <source>
        <dbReference type="Proteomes" id="UP000762676"/>
    </source>
</evidence>
<dbReference type="PANTHER" id="PTHR30292">
    <property type="entry name" value="UNCHARACTERIZED PROTEIN YBGL-RELATED"/>
    <property type="match status" value="1"/>
</dbReference>
<dbReference type="CDD" id="cd10787">
    <property type="entry name" value="LamB_YcsF_like"/>
    <property type="match status" value="1"/>
</dbReference>
<organism evidence="1 2">
    <name type="scientific">Elysia marginata</name>
    <dbReference type="NCBI Taxonomy" id="1093978"/>
    <lineage>
        <taxon>Eukaryota</taxon>
        <taxon>Metazoa</taxon>
        <taxon>Spiralia</taxon>
        <taxon>Lophotrochozoa</taxon>
        <taxon>Mollusca</taxon>
        <taxon>Gastropoda</taxon>
        <taxon>Heterobranchia</taxon>
        <taxon>Euthyneura</taxon>
        <taxon>Panpulmonata</taxon>
        <taxon>Sacoglossa</taxon>
        <taxon>Placobranchoidea</taxon>
        <taxon>Plakobranchidae</taxon>
        <taxon>Elysia</taxon>
    </lineage>
</organism>
<dbReference type="InterPro" id="IPR011330">
    <property type="entry name" value="Glyco_hydro/deAcase_b/a-brl"/>
</dbReference>
<comment type="caution">
    <text evidence="1">The sequence shown here is derived from an EMBL/GenBank/DDBJ whole genome shotgun (WGS) entry which is preliminary data.</text>
</comment>
<dbReference type="Gene3D" id="3.20.20.370">
    <property type="entry name" value="Glycoside hydrolase/deacetylase"/>
    <property type="match status" value="1"/>
</dbReference>
<reference evidence="1 2" key="1">
    <citation type="journal article" date="2021" name="Elife">
        <title>Chloroplast acquisition without the gene transfer in kleptoplastic sea slugs, Plakobranchus ocellatus.</title>
        <authorList>
            <person name="Maeda T."/>
            <person name="Takahashi S."/>
            <person name="Yoshida T."/>
            <person name="Shimamura S."/>
            <person name="Takaki Y."/>
            <person name="Nagai Y."/>
            <person name="Toyoda A."/>
            <person name="Suzuki Y."/>
            <person name="Arimoto A."/>
            <person name="Ishii H."/>
            <person name="Satoh N."/>
            <person name="Nishiyama T."/>
            <person name="Hasebe M."/>
            <person name="Maruyama T."/>
            <person name="Minagawa J."/>
            <person name="Obokata J."/>
            <person name="Shigenobu S."/>
        </authorList>
    </citation>
    <scope>NUCLEOTIDE SEQUENCE [LARGE SCALE GENOMIC DNA]</scope>
</reference>
<sequence>MPYISSANIACGFHAGDPRLMADTVKLAMAHNVAIGAHPGFPDKAGFGRNEMSIPTEDIRQQVLYQMGALTAITHAEGGRLHHVKPHGALYNMAVRDATLAQCIAQAIADLNSDLILVGLAGSELVKAGSALGLKVAHEVFADRTYQSDGQLTPRSQPNALIECDEKALAQIHNMVVNRCLQARFVAYYREHKYVRDLILGQHVISTIRHADYMHDDLLGRRIREYHEQLFQLPPLPKAYNIFAVALQVADKVYAISYQEYGNITEELAREGRRAAQAYLGLYLPQVMPKR</sequence>
<dbReference type="AlphaFoldDB" id="A0AAV4HQ90"/>
<dbReference type="InterPro" id="IPR005501">
    <property type="entry name" value="LamB/YcsF/PxpA-like"/>
</dbReference>
<dbReference type="Proteomes" id="UP000762676">
    <property type="component" value="Unassembled WGS sequence"/>
</dbReference>
<dbReference type="NCBIfam" id="NF003814">
    <property type="entry name" value="PRK05406.1-3"/>
    <property type="match status" value="1"/>
</dbReference>
<evidence type="ECO:0000313" key="1">
    <source>
        <dbReference type="EMBL" id="GFR99914.1"/>
    </source>
</evidence>
<dbReference type="Pfam" id="PF03746">
    <property type="entry name" value="LamB_YcsF"/>
    <property type="match status" value="1"/>
</dbReference>
<gene>
    <name evidence="1" type="ORF">ElyMa_006385300</name>
</gene>
<dbReference type="SUPFAM" id="SSF88713">
    <property type="entry name" value="Glycoside hydrolase/deacetylase"/>
    <property type="match status" value="1"/>
</dbReference>
<keyword evidence="2" id="KW-1185">Reference proteome</keyword>
<dbReference type="PANTHER" id="PTHR30292:SF0">
    <property type="entry name" value="5-OXOPROLINASE SUBUNIT A"/>
    <property type="match status" value="1"/>
</dbReference>
<accession>A0AAV4HQ90</accession>
<protein>
    <submittedName>
        <fullName evidence="1">UPF0271 protein</fullName>
    </submittedName>
</protein>
<dbReference type="GO" id="GO:0005975">
    <property type="term" value="P:carbohydrate metabolic process"/>
    <property type="evidence" value="ECO:0007669"/>
    <property type="project" value="InterPro"/>
</dbReference>
<proteinExistence type="predicted"/>